<dbReference type="EMBL" id="VLLN01000002">
    <property type="protein sequence ID" value="TWJ33046.1"/>
    <property type="molecule type" value="Genomic_DNA"/>
</dbReference>
<evidence type="ECO:0000313" key="1">
    <source>
        <dbReference type="EMBL" id="TWJ33046.1"/>
    </source>
</evidence>
<accession>A0A562WT93</accession>
<sequence>MLSTPILFIIFNRPETASQVFQAIRQAQPRQLFIAADGPRDAVVTDRLRCEETRKVVSSIDWECDVKTLFQERNLGCRFGPSTAISWFFENVEKGIILEDDCLPDHSFFTYCEDLLNRYHNDNRIYSINGSNLAYSGCEFSYCFSRFMNMWGWATWRRVANKIDYDLLYWKKMKFRKLWLYRKLNVGNYFELDINWIQYWDERISWLLDGFATWDYQWVYHQLKYNMLSIIPSKNMVTNVGFGENATHTHDPNYPTARLKSESMDFPLRHPSEIKNDKKYLDEIVKKVWCCEYQKEALFNLLVRKFFKR</sequence>
<dbReference type="InterPro" id="IPR029044">
    <property type="entry name" value="Nucleotide-diphossugar_trans"/>
</dbReference>
<dbReference type="Gene3D" id="3.90.550.10">
    <property type="entry name" value="Spore Coat Polysaccharide Biosynthesis Protein SpsA, Chain A"/>
    <property type="match status" value="1"/>
</dbReference>
<evidence type="ECO:0000313" key="2">
    <source>
        <dbReference type="Proteomes" id="UP000319449"/>
    </source>
</evidence>
<dbReference type="Proteomes" id="UP000319449">
    <property type="component" value="Unassembled WGS sequence"/>
</dbReference>
<keyword evidence="2" id="KW-1185">Reference proteome</keyword>
<comment type="caution">
    <text evidence="1">The sequence shown here is derived from an EMBL/GenBank/DDBJ whole genome shotgun (WGS) entry which is preliminary data.</text>
</comment>
<protein>
    <recommendedName>
        <fullName evidence="3">Nucleotide-diphospho-sugar transferase</fullName>
    </recommendedName>
</protein>
<dbReference type="SUPFAM" id="SSF53448">
    <property type="entry name" value="Nucleotide-diphospho-sugar transferases"/>
    <property type="match status" value="1"/>
</dbReference>
<dbReference type="AlphaFoldDB" id="A0A562WT93"/>
<organism evidence="1 2">
    <name type="scientific">Geobacter argillaceus</name>
    <dbReference type="NCBI Taxonomy" id="345631"/>
    <lineage>
        <taxon>Bacteria</taxon>
        <taxon>Pseudomonadati</taxon>
        <taxon>Thermodesulfobacteriota</taxon>
        <taxon>Desulfuromonadia</taxon>
        <taxon>Geobacterales</taxon>
        <taxon>Geobacteraceae</taxon>
        <taxon>Geobacter</taxon>
    </lineage>
</organism>
<evidence type="ECO:0008006" key="3">
    <source>
        <dbReference type="Google" id="ProtNLM"/>
    </source>
</evidence>
<proteinExistence type="predicted"/>
<reference evidence="1 2" key="1">
    <citation type="submission" date="2019-07" db="EMBL/GenBank/DDBJ databases">
        <title>Genomic Encyclopedia of Archaeal and Bacterial Type Strains, Phase II (KMG-II): from individual species to whole genera.</title>
        <authorList>
            <person name="Goeker M."/>
        </authorList>
    </citation>
    <scope>NUCLEOTIDE SEQUENCE [LARGE SCALE GENOMIC DNA]</scope>
    <source>
        <strain evidence="1 2">ATCC BAA-1139</strain>
    </source>
</reference>
<gene>
    <name evidence="1" type="ORF">JN12_00457</name>
</gene>
<name>A0A562WT93_9BACT</name>